<evidence type="ECO:0000256" key="2">
    <source>
        <dbReference type="ARBA" id="ARBA00010631"/>
    </source>
</evidence>
<dbReference type="PANTHER" id="PTHR31040:SF1">
    <property type="entry name" value="NURIM"/>
    <property type="match status" value="1"/>
</dbReference>
<dbReference type="EMBL" id="BLKM01000286">
    <property type="protein sequence ID" value="GFG31177.1"/>
    <property type="molecule type" value="Genomic_DNA"/>
</dbReference>
<evidence type="ECO:0000256" key="3">
    <source>
        <dbReference type="ARBA" id="ARBA00022692"/>
    </source>
</evidence>
<keyword evidence="10" id="KW-1185">Reference proteome</keyword>
<evidence type="ECO:0000256" key="5">
    <source>
        <dbReference type="ARBA" id="ARBA00023136"/>
    </source>
</evidence>
<dbReference type="Proteomes" id="UP000502823">
    <property type="component" value="Unassembled WGS sequence"/>
</dbReference>
<evidence type="ECO:0000256" key="1">
    <source>
        <dbReference type="ARBA" id="ARBA00004473"/>
    </source>
</evidence>
<name>A0A6L2PM79_COPFO</name>
<comment type="subcellular location">
    <subcellularLocation>
        <location evidence="1">Nucleus inner membrane</location>
        <topology evidence="1">Multi-pass membrane protein</topology>
    </subcellularLocation>
</comment>
<dbReference type="FunCoup" id="A0A6L2PM79">
    <property type="interactions" value="588"/>
</dbReference>
<comment type="similarity">
    <text evidence="2">Belongs to the nurim family.</text>
</comment>
<evidence type="ECO:0000256" key="8">
    <source>
        <dbReference type="SAM" id="Phobius"/>
    </source>
</evidence>
<evidence type="ECO:0000256" key="7">
    <source>
        <dbReference type="ARBA" id="ARBA00032957"/>
    </source>
</evidence>
<evidence type="ECO:0000256" key="4">
    <source>
        <dbReference type="ARBA" id="ARBA00022989"/>
    </source>
</evidence>
<dbReference type="InParanoid" id="A0A6L2PM79"/>
<reference evidence="10" key="1">
    <citation type="submission" date="2020-01" db="EMBL/GenBank/DDBJ databases">
        <title>Draft genome sequence of the Termite Coptotermes fromosanus.</title>
        <authorList>
            <person name="Itakura S."/>
            <person name="Yosikawa Y."/>
            <person name="Umezawa K."/>
        </authorList>
    </citation>
    <scope>NUCLEOTIDE SEQUENCE [LARGE SCALE GENOMIC DNA]</scope>
</reference>
<protein>
    <recommendedName>
        <fullName evidence="7">Nuclear envelope membrane protein</fullName>
    </recommendedName>
    <alternativeName>
        <fullName evidence="6">Nuclear rim protein</fullName>
    </alternativeName>
</protein>
<organism evidence="9 10">
    <name type="scientific">Coptotermes formosanus</name>
    <name type="common">Formosan subterranean termite</name>
    <dbReference type="NCBI Taxonomy" id="36987"/>
    <lineage>
        <taxon>Eukaryota</taxon>
        <taxon>Metazoa</taxon>
        <taxon>Ecdysozoa</taxon>
        <taxon>Arthropoda</taxon>
        <taxon>Hexapoda</taxon>
        <taxon>Insecta</taxon>
        <taxon>Pterygota</taxon>
        <taxon>Neoptera</taxon>
        <taxon>Polyneoptera</taxon>
        <taxon>Dictyoptera</taxon>
        <taxon>Blattodea</taxon>
        <taxon>Blattoidea</taxon>
        <taxon>Termitoidae</taxon>
        <taxon>Rhinotermitidae</taxon>
        <taxon>Coptotermes</taxon>
    </lineage>
</organism>
<sequence length="209" mass="24909">METNCKEIDCSTTTLWALTVNTSLLCLFMFQHSAMATPFFKRALYAARLQVAERSIYVITTSFVLRCVIQYWQPIPWINLWHVDTSGTVLWTVFTLMHCFAWCIIYIGTIMMDLGEMLGIKQVYYSLRGLPDPLTFKSRELRRLYLHMRHPSFIGFCILFWIYPFMSLDRILLAGLWTVYMIVAWNADQSDYEYQCRQMRKKHSKMMYY</sequence>
<proteinExistence type="inferred from homology"/>
<accession>A0A6L2PM79</accession>
<dbReference type="OrthoDB" id="10050858at2759"/>
<dbReference type="InterPro" id="IPR033580">
    <property type="entry name" value="Nurim-like"/>
</dbReference>
<dbReference type="AlphaFoldDB" id="A0A6L2PM79"/>
<keyword evidence="3 8" id="KW-0812">Transmembrane</keyword>
<gene>
    <name evidence="9" type="ORF">Cfor_00579</name>
</gene>
<dbReference type="PANTHER" id="PTHR31040">
    <property type="entry name" value="NURIM"/>
    <property type="match status" value="1"/>
</dbReference>
<comment type="caution">
    <text evidence="9">The sequence shown here is derived from an EMBL/GenBank/DDBJ whole genome shotgun (WGS) entry which is preliminary data.</text>
</comment>
<keyword evidence="5 8" id="KW-0472">Membrane</keyword>
<feature type="transmembrane region" description="Helical" evidence="8">
    <location>
        <begin position="144"/>
        <end position="164"/>
    </location>
</feature>
<feature type="transmembrane region" description="Helical" evidence="8">
    <location>
        <begin position="15"/>
        <end position="34"/>
    </location>
</feature>
<evidence type="ECO:0000256" key="6">
    <source>
        <dbReference type="ARBA" id="ARBA00031700"/>
    </source>
</evidence>
<keyword evidence="4 8" id="KW-1133">Transmembrane helix</keyword>
<evidence type="ECO:0000313" key="9">
    <source>
        <dbReference type="EMBL" id="GFG31177.1"/>
    </source>
</evidence>
<evidence type="ECO:0000313" key="10">
    <source>
        <dbReference type="Proteomes" id="UP000502823"/>
    </source>
</evidence>
<dbReference type="GO" id="GO:0005637">
    <property type="term" value="C:nuclear inner membrane"/>
    <property type="evidence" value="ECO:0007669"/>
    <property type="project" value="UniProtKB-SubCell"/>
</dbReference>
<feature type="transmembrane region" description="Helical" evidence="8">
    <location>
        <begin position="93"/>
        <end position="112"/>
    </location>
</feature>